<evidence type="ECO:0000313" key="1">
    <source>
        <dbReference type="EMBL" id="MDP1026392.1"/>
    </source>
</evidence>
<sequence>MPTVKGREEVAAFFDTLPVEIENKLLRGAARAGANVIADEAKERTWSDDIRDGLKVRTRAATDKVSGVVTVVGHWPRALATWAEYGTDPHVITTRRGTLAIEDVPIGRSVRHPGARKEPFLRPALDIKLGEAVAAAQAYINARVTSGGIVGADDTGDDEE</sequence>
<protein>
    <submittedName>
        <fullName evidence="1">HK97 gp10 family phage protein</fullName>
    </submittedName>
</protein>
<accession>A0ABT9EHT3</accession>
<evidence type="ECO:0000313" key="2">
    <source>
        <dbReference type="Proteomes" id="UP001230685"/>
    </source>
</evidence>
<keyword evidence="2" id="KW-1185">Reference proteome</keyword>
<dbReference type="Proteomes" id="UP001230685">
    <property type="component" value="Unassembled WGS sequence"/>
</dbReference>
<comment type="caution">
    <text evidence="1">The sequence shown here is derived from an EMBL/GenBank/DDBJ whole genome shotgun (WGS) entry which is preliminary data.</text>
</comment>
<dbReference type="Pfam" id="PF04883">
    <property type="entry name" value="HK97-gp10_like"/>
    <property type="match status" value="1"/>
</dbReference>
<organism evidence="1 2">
    <name type="scientific">Sphingomonas aurea</name>
    <dbReference type="NCBI Taxonomy" id="3063994"/>
    <lineage>
        <taxon>Bacteria</taxon>
        <taxon>Pseudomonadati</taxon>
        <taxon>Pseudomonadota</taxon>
        <taxon>Alphaproteobacteria</taxon>
        <taxon>Sphingomonadales</taxon>
        <taxon>Sphingomonadaceae</taxon>
        <taxon>Sphingomonas</taxon>
    </lineage>
</organism>
<dbReference type="EMBL" id="JAUUDS010000001">
    <property type="protein sequence ID" value="MDP1026392.1"/>
    <property type="molecule type" value="Genomic_DNA"/>
</dbReference>
<dbReference type="InterPro" id="IPR010064">
    <property type="entry name" value="HK97-gp10_tail"/>
</dbReference>
<dbReference type="RefSeq" id="WP_305171947.1">
    <property type="nucleotide sequence ID" value="NZ_JAUUDS010000001.1"/>
</dbReference>
<gene>
    <name evidence="1" type="ORF">Q5H91_04140</name>
</gene>
<proteinExistence type="predicted"/>
<reference evidence="1 2" key="1">
    <citation type="submission" date="2023-07" db="EMBL/GenBank/DDBJ databases">
        <authorList>
            <person name="Kim M.K."/>
        </authorList>
    </citation>
    <scope>NUCLEOTIDE SEQUENCE [LARGE SCALE GENOMIC DNA]</scope>
    <source>
        <strain evidence="1 2">KR1UV-12</strain>
    </source>
</reference>
<name>A0ABT9EHT3_9SPHN</name>